<name>A0A5B8U3C7_9ACTN</name>
<keyword evidence="5" id="KW-0029">Amino-acid transport</keyword>
<dbReference type="Gene3D" id="3.40.50.300">
    <property type="entry name" value="P-loop containing nucleotide triphosphate hydrolases"/>
    <property type="match status" value="1"/>
</dbReference>
<dbReference type="InterPro" id="IPR003439">
    <property type="entry name" value="ABC_transporter-like_ATP-bd"/>
</dbReference>
<comment type="similarity">
    <text evidence="1">Belongs to the ABC transporter superfamily.</text>
</comment>
<keyword evidence="4 7" id="KW-0067">ATP-binding</keyword>
<dbReference type="CDD" id="cd03224">
    <property type="entry name" value="ABC_TM1139_LivF_branched"/>
    <property type="match status" value="1"/>
</dbReference>
<keyword evidence="3" id="KW-0547">Nucleotide-binding</keyword>
<dbReference type="SUPFAM" id="SSF52540">
    <property type="entry name" value="P-loop containing nucleoside triphosphate hydrolases"/>
    <property type="match status" value="1"/>
</dbReference>
<dbReference type="Pfam" id="PF00005">
    <property type="entry name" value="ABC_tran"/>
    <property type="match status" value="1"/>
</dbReference>
<evidence type="ECO:0000256" key="2">
    <source>
        <dbReference type="ARBA" id="ARBA00022448"/>
    </source>
</evidence>
<dbReference type="PROSITE" id="PS00211">
    <property type="entry name" value="ABC_TRANSPORTER_1"/>
    <property type="match status" value="1"/>
</dbReference>
<dbReference type="EMBL" id="CP042430">
    <property type="protein sequence ID" value="QEC47431.1"/>
    <property type="molecule type" value="Genomic_DNA"/>
</dbReference>
<dbReference type="Proteomes" id="UP000321805">
    <property type="component" value="Chromosome"/>
</dbReference>
<protein>
    <submittedName>
        <fullName evidence="7">ABC transporter ATP-binding protein</fullName>
    </submittedName>
</protein>
<dbReference type="PANTHER" id="PTHR43820:SF4">
    <property type="entry name" value="HIGH-AFFINITY BRANCHED-CHAIN AMINO ACID TRANSPORT ATP-BINDING PROTEIN LIVF"/>
    <property type="match status" value="1"/>
</dbReference>
<dbReference type="SMART" id="SM00382">
    <property type="entry name" value="AAA"/>
    <property type="match status" value="1"/>
</dbReference>
<evidence type="ECO:0000256" key="3">
    <source>
        <dbReference type="ARBA" id="ARBA00022741"/>
    </source>
</evidence>
<reference evidence="7 8" key="1">
    <citation type="journal article" date="2018" name="J. Microbiol.">
        <title>Baekduia soli gen. nov., sp. nov., a novel bacterium isolated from the soil of Baekdu Mountain and proposal of a novel family name, Baekduiaceae fam. nov.</title>
        <authorList>
            <person name="An D.S."/>
            <person name="Siddiqi M.Z."/>
            <person name="Kim K.H."/>
            <person name="Yu H.S."/>
            <person name="Im W.T."/>
        </authorList>
    </citation>
    <scope>NUCLEOTIDE SEQUENCE [LARGE SCALE GENOMIC DNA]</scope>
    <source>
        <strain evidence="7 8">BR7-21</strain>
    </source>
</reference>
<evidence type="ECO:0000256" key="1">
    <source>
        <dbReference type="ARBA" id="ARBA00005417"/>
    </source>
</evidence>
<keyword evidence="8" id="KW-1185">Reference proteome</keyword>
<evidence type="ECO:0000256" key="4">
    <source>
        <dbReference type="ARBA" id="ARBA00022840"/>
    </source>
</evidence>
<gene>
    <name evidence="7" type="ORF">FSW04_07440</name>
</gene>
<dbReference type="GO" id="GO:0005524">
    <property type="term" value="F:ATP binding"/>
    <property type="evidence" value="ECO:0007669"/>
    <property type="project" value="UniProtKB-KW"/>
</dbReference>
<dbReference type="InterPro" id="IPR017871">
    <property type="entry name" value="ABC_transporter-like_CS"/>
</dbReference>
<accession>A0A5B8U3C7</accession>
<dbReference type="InterPro" id="IPR052156">
    <property type="entry name" value="BCAA_Transport_ATP-bd_LivF"/>
</dbReference>
<organism evidence="7 8">
    <name type="scientific">Baekduia soli</name>
    <dbReference type="NCBI Taxonomy" id="496014"/>
    <lineage>
        <taxon>Bacteria</taxon>
        <taxon>Bacillati</taxon>
        <taxon>Actinomycetota</taxon>
        <taxon>Thermoleophilia</taxon>
        <taxon>Solirubrobacterales</taxon>
        <taxon>Baekduiaceae</taxon>
        <taxon>Baekduia</taxon>
    </lineage>
</organism>
<dbReference type="PANTHER" id="PTHR43820">
    <property type="entry name" value="HIGH-AFFINITY BRANCHED-CHAIN AMINO ACID TRANSPORT ATP-BINDING PROTEIN LIVF"/>
    <property type="match status" value="1"/>
</dbReference>
<dbReference type="GO" id="GO:0015807">
    <property type="term" value="P:L-amino acid transport"/>
    <property type="evidence" value="ECO:0007669"/>
    <property type="project" value="TreeGrafter"/>
</dbReference>
<evidence type="ECO:0000259" key="6">
    <source>
        <dbReference type="PROSITE" id="PS50893"/>
    </source>
</evidence>
<dbReference type="KEGG" id="bsol:FSW04_07440"/>
<dbReference type="OrthoDB" id="5179231at2"/>
<proteinExistence type="inferred from homology"/>
<evidence type="ECO:0000313" key="7">
    <source>
        <dbReference type="EMBL" id="QEC47431.1"/>
    </source>
</evidence>
<dbReference type="InterPro" id="IPR027417">
    <property type="entry name" value="P-loop_NTPase"/>
</dbReference>
<dbReference type="PROSITE" id="PS50893">
    <property type="entry name" value="ABC_TRANSPORTER_2"/>
    <property type="match status" value="1"/>
</dbReference>
<dbReference type="RefSeq" id="WP_146917874.1">
    <property type="nucleotide sequence ID" value="NZ_CP042430.1"/>
</dbReference>
<dbReference type="AlphaFoldDB" id="A0A5B8U3C7"/>
<dbReference type="GO" id="GO:0016887">
    <property type="term" value="F:ATP hydrolysis activity"/>
    <property type="evidence" value="ECO:0007669"/>
    <property type="project" value="InterPro"/>
</dbReference>
<evidence type="ECO:0000256" key="5">
    <source>
        <dbReference type="ARBA" id="ARBA00022970"/>
    </source>
</evidence>
<dbReference type="InterPro" id="IPR003593">
    <property type="entry name" value="AAA+_ATPase"/>
</dbReference>
<sequence length="234" mass="24943">MLKVDDLIVRYGKAQALHGVSLSVDEGEMVALLGRNGAGKSTFLLAVSGLVPVAGGTVTFNGSEIQGVPPHQIVHAGISHVPQDRELFGSLTVLENLELGAADNPARTVLRERMDRVFEEFPRLAERRGQRAGTLSGGEQQMVAIARALMAEPKLLLLDEPSTGLAPIMVDQVAEVILALRRTGLSVLLVEQNTHLGLELADRAVILESGHVSARGTSDELAADDSVRRAYMGV</sequence>
<dbReference type="GO" id="GO:0015658">
    <property type="term" value="F:branched-chain amino acid transmembrane transporter activity"/>
    <property type="evidence" value="ECO:0007669"/>
    <property type="project" value="TreeGrafter"/>
</dbReference>
<keyword evidence="2" id="KW-0813">Transport</keyword>
<feature type="domain" description="ABC transporter" evidence="6">
    <location>
        <begin position="2"/>
        <end position="234"/>
    </location>
</feature>
<evidence type="ECO:0000313" key="8">
    <source>
        <dbReference type="Proteomes" id="UP000321805"/>
    </source>
</evidence>